<evidence type="ECO:0000313" key="2">
    <source>
        <dbReference type="EMBL" id="CAF9911959.1"/>
    </source>
</evidence>
<organism evidence="2 3">
    <name type="scientific">Alectoria fallacina</name>
    <dbReference type="NCBI Taxonomy" id="1903189"/>
    <lineage>
        <taxon>Eukaryota</taxon>
        <taxon>Fungi</taxon>
        <taxon>Dikarya</taxon>
        <taxon>Ascomycota</taxon>
        <taxon>Pezizomycotina</taxon>
        <taxon>Lecanoromycetes</taxon>
        <taxon>OSLEUM clade</taxon>
        <taxon>Lecanoromycetidae</taxon>
        <taxon>Lecanorales</taxon>
        <taxon>Lecanorineae</taxon>
        <taxon>Parmeliaceae</taxon>
        <taxon>Alectoria</taxon>
    </lineage>
</organism>
<evidence type="ECO:0000313" key="3">
    <source>
        <dbReference type="Proteomes" id="UP000664203"/>
    </source>
</evidence>
<feature type="region of interest" description="Disordered" evidence="1">
    <location>
        <begin position="148"/>
        <end position="177"/>
    </location>
</feature>
<feature type="compositionally biased region" description="Polar residues" evidence="1">
    <location>
        <begin position="1"/>
        <end position="32"/>
    </location>
</feature>
<accession>A0A8H3ESR4</accession>
<protein>
    <submittedName>
        <fullName evidence="2">Uncharacterized protein</fullName>
    </submittedName>
</protein>
<evidence type="ECO:0000256" key="1">
    <source>
        <dbReference type="SAM" id="MobiDB-lite"/>
    </source>
</evidence>
<dbReference type="EMBL" id="CAJPDR010000052">
    <property type="protein sequence ID" value="CAF9911959.1"/>
    <property type="molecule type" value="Genomic_DNA"/>
</dbReference>
<comment type="caution">
    <text evidence="2">The sequence shown here is derived from an EMBL/GenBank/DDBJ whole genome shotgun (WGS) entry which is preliminary data.</text>
</comment>
<name>A0A8H3ESR4_9LECA</name>
<dbReference type="AlphaFoldDB" id="A0A8H3ESR4"/>
<proteinExistence type="predicted"/>
<reference evidence="2" key="1">
    <citation type="submission" date="2021-03" db="EMBL/GenBank/DDBJ databases">
        <authorList>
            <person name="Tagirdzhanova G."/>
        </authorList>
    </citation>
    <scope>NUCLEOTIDE SEQUENCE</scope>
</reference>
<keyword evidence="3" id="KW-1185">Reference proteome</keyword>
<feature type="region of interest" description="Disordered" evidence="1">
    <location>
        <begin position="1"/>
        <end position="64"/>
    </location>
</feature>
<gene>
    <name evidence="2" type="ORF">ALECFALPRED_007784</name>
</gene>
<dbReference type="Proteomes" id="UP000664203">
    <property type="component" value="Unassembled WGS sequence"/>
</dbReference>
<dbReference type="OrthoDB" id="5411773at2759"/>
<sequence length="211" mass="23128">MAKTSSPGASSPTVQTPSNRTSSSTGDPSAQLISELLASIEKPKSEPKNRIIRTPKSRGTNVHSGLAGISVTNAILQLEPPPMDATMGSKHHPWMRLTGYELLTLRKRMKKNAIWKPSETMVAAELMDLGRGFENYLEAKKRAEAEGTDFVDEEDLPSTRPELFTNPSTPGGRPINRGMVLNAAKKRKREGLSDLVDDQKESLSKKVLESF</sequence>